<dbReference type="PANTHER" id="PTHR37558:SF1">
    <property type="entry name" value="HTH CENPB-TYPE DOMAIN-CONTAINING PROTEIN"/>
    <property type="match status" value="1"/>
</dbReference>
<sequence>MKYTKFTHEMDVFLLESMQSTNPLLAPHGTRLAAWKELASQLGRKVCNNAEACTWQICRDRAKALLHMHEHGQEKKLYKNSSSQQENKRKEELLIALRKSIPEKTFLALKKVSPNKKLKTAHAMPASAVVLQPLRPLPRQENAQPNTQPLLSSVLNALKTESSLSKGMNENSRKRKEMHEEPQNELKEMNRVIERSIQLDVEMREKDTRIRHEELDLHEKLIEYLNTNINNISSKFQHKLLQLIERKLSFDMEQRKKDIELRQEELAVQRKLLQLLTKDE</sequence>
<dbReference type="EMBL" id="JNBS01000346">
    <property type="protein sequence ID" value="OQS06414.1"/>
    <property type="molecule type" value="Genomic_DNA"/>
</dbReference>
<dbReference type="AlphaFoldDB" id="A0A1W0A7Z5"/>
<dbReference type="PANTHER" id="PTHR37558">
    <property type="entry name" value="HTH CENPB-TYPE DOMAIN-CONTAINING PROTEIN"/>
    <property type="match status" value="1"/>
</dbReference>
<proteinExistence type="predicted"/>
<feature type="compositionally biased region" description="Polar residues" evidence="1">
    <location>
        <begin position="161"/>
        <end position="170"/>
    </location>
</feature>
<evidence type="ECO:0000313" key="2">
    <source>
        <dbReference type="EMBL" id="OQS06414.1"/>
    </source>
</evidence>
<feature type="region of interest" description="Disordered" evidence="1">
    <location>
        <begin position="161"/>
        <end position="184"/>
    </location>
</feature>
<accession>A0A1W0A7Z5</accession>
<evidence type="ECO:0000256" key="1">
    <source>
        <dbReference type="SAM" id="MobiDB-lite"/>
    </source>
</evidence>
<organism evidence="2 3">
    <name type="scientific">Thraustotheca clavata</name>
    <dbReference type="NCBI Taxonomy" id="74557"/>
    <lineage>
        <taxon>Eukaryota</taxon>
        <taxon>Sar</taxon>
        <taxon>Stramenopiles</taxon>
        <taxon>Oomycota</taxon>
        <taxon>Saprolegniomycetes</taxon>
        <taxon>Saprolegniales</taxon>
        <taxon>Achlyaceae</taxon>
        <taxon>Thraustotheca</taxon>
    </lineage>
</organism>
<dbReference type="OrthoDB" id="162504at2759"/>
<gene>
    <name evidence="2" type="ORF">THRCLA_01541</name>
</gene>
<dbReference type="Proteomes" id="UP000243217">
    <property type="component" value="Unassembled WGS sequence"/>
</dbReference>
<reference evidence="2 3" key="1">
    <citation type="journal article" date="2014" name="Genome Biol. Evol.">
        <title>The secreted proteins of Achlya hypogyna and Thraustotheca clavata identify the ancestral oomycete secretome and reveal gene acquisitions by horizontal gene transfer.</title>
        <authorList>
            <person name="Misner I."/>
            <person name="Blouin N."/>
            <person name="Leonard G."/>
            <person name="Richards T.A."/>
            <person name="Lane C.E."/>
        </authorList>
    </citation>
    <scope>NUCLEOTIDE SEQUENCE [LARGE SCALE GENOMIC DNA]</scope>
    <source>
        <strain evidence="2 3">ATCC 34112</strain>
    </source>
</reference>
<keyword evidence="3" id="KW-1185">Reference proteome</keyword>
<comment type="caution">
    <text evidence="2">The sequence shown here is derived from an EMBL/GenBank/DDBJ whole genome shotgun (WGS) entry which is preliminary data.</text>
</comment>
<evidence type="ECO:0000313" key="3">
    <source>
        <dbReference type="Proteomes" id="UP000243217"/>
    </source>
</evidence>
<name>A0A1W0A7Z5_9STRA</name>
<protein>
    <submittedName>
        <fullName evidence="2">Uncharacterized protein</fullName>
    </submittedName>
</protein>